<dbReference type="Proteomes" id="UP000009005">
    <property type="component" value="Chromosome"/>
</dbReference>
<dbReference type="PATRIC" id="fig|1197325.3.peg.645"/>
<gene>
    <name evidence="1" type="ordered locus">WEN_02985</name>
</gene>
<reference evidence="1 2" key="1">
    <citation type="journal article" date="2012" name="J. Bacteriol.">
        <title>Complete genome sequence of Mycoplasma wenyonii strain Massachusetts.</title>
        <authorList>
            <person name="Dos Santos A.P."/>
            <person name="Guimaraes A.M."/>
            <person name="do Nascimento N.C."/>
            <person name="Sanmiguel P.J."/>
            <person name="Messick J.B."/>
        </authorList>
    </citation>
    <scope>NUCLEOTIDE SEQUENCE [LARGE SCALE GENOMIC DNA]</scope>
    <source>
        <strain evidence="1 2">Massachusetts</strain>
    </source>
</reference>
<name>I6ZJK4_MYCWM</name>
<keyword evidence="2" id="KW-1185">Reference proteome</keyword>
<dbReference type="HOGENOM" id="CLU_1893940_0_0_14"/>
<protein>
    <submittedName>
        <fullName evidence="1">Uncharacterized protein</fullName>
    </submittedName>
</protein>
<accession>I6ZJK4</accession>
<evidence type="ECO:0000313" key="1">
    <source>
        <dbReference type="EMBL" id="AFN65380.1"/>
    </source>
</evidence>
<organism evidence="1 2">
    <name type="scientific">Mycoplasma wenyonii (strain Massachusetts)</name>
    <name type="common">Eperythrozoon wenyonii</name>
    <dbReference type="NCBI Taxonomy" id="1197325"/>
    <lineage>
        <taxon>Bacteria</taxon>
        <taxon>Bacillati</taxon>
        <taxon>Mycoplasmatota</taxon>
        <taxon>Mollicutes</taxon>
        <taxon>Mycoplasmataceae</taxon>
        <taxon>Mycoplasma</taxon>
    </lineage>
</organism>
<dbReference type="RefSeq" id="WP_014850089.1">
    <property type="nucleotide sequence ID" value="NC_018149.1"/>
</dbReference>
<proteinExistence type="predicted"/>
<sequence length="134" mass="14947">MLELWAEGYGERINKGQIIIPRRHKEISLQGTETTVFGSESSYILNKQSKVRLGEVGAGEDSQVFGDSIDCSNQIFDLTGSNMHGITSLGLNKVTFQLKKREKYKGREAYSIEITSSDGDKQLNWANSFTPIVI</sequence>
<dbReference type="EMBL" id="CP003703">
    <property type="protein sequence ID" value="AFN65380.1"/>
    <property type="molecule type" value="Genomic_DNA"/>
</dbReference>
<evidence type="ECO:0000313" key="2">
    <source>
        <dbReference type="Proteomes" id="UP000009005"/>
    </source>
</evidence>
<dbReference type="KEGG" id="mwe:WEN_02985"/>
<dbReference type="AlphaFoldDB" id="I6ZJK4"/>